<reference evidence="14 15" key="1">
    <citation type="journal article" date="2016" name="Nat. Commun.">
        <title>Thousands of microbial genomes shed light on interconnected biogeochemical processes in an aquifer system.</title>
        <authorList>
            <person name="Anantharaman K."/>
            <person name="Brown C.T."/>
            <person name="Hug L.A."/>
            <person name="Sharon I."/>
            <person name="Castelle C.J."/>
            <person name="Probst A.J."/>
            <person name="Thomas B.C."/>
            <person name="Singh A."/>
            <person name="Wilkins M.J."/>
            <person name="Karaoz U."/>
            <person name="Brodie E.L."/>
            <person name="Williams K.H."/>
            <person name="Hubbard S.S."/>
            <person name="Banfield J.F."/>
        </authorList>
    </citation>
    <scope>NUCLEOTIDE SEQUENCE [LARGE SCALE GENOMIC DNA]</scope>
</reference>
<evidence type="ECO:0000256" key="12">
    <source>
        <dbReference type="RuleBase" id="RU003784"/>
    </source>
</evidence>
<dbReference type="PANTHER" id="PTHR11088">
    <property type="entry name" value="TRNA DIMETHYLALLYLTRANSFERASE"/>
    <property type="match status" value="1"/>
</dbReference>
<keyword evidence="4 10" id="KW-0808">Transferase</keyword>
<dbReference type="PANTHER" id="PTHR11088:SF60">
    <property type="entry name" value="TRNA DIMETHYLALLYLTRANSFERASE"/>
    <property type="match status" value="1"/>
</dbReference>
<evidence type="ECO:0000313" key="15">
    <source>
        <dbReference type="Proteomes" id="UP000178764"/>
    </source>
</evidence>
<organism evidence="14 15">
    <name type="scientific">Candidatus Berkelbacteria bacterium RBG_13_40_8</name>
    <dbReference type="NCBI Taxonomy" id="1797467"/>
    <lineage>
        <taxon>Bacteria</taxon>
        <taxon>Candidatus Berkelbacteria</taxon>
    </lineage>
</organism>
<accession>A0A1F5DM07</accession>
<evidence type="ECO:0000313" key="14">
    <source>
        <dbReference type="EMBL" id="OGD56135.1"/>
    </source>
</evidence>
<evidence type="ECO:0000256" key="10">
    <source>
        <dbReference type="HAMAP-Rule" id="MF_00185"/>
    </source>
</evidence>
<dbReference type="Pfam" id="PF01715">
    <property type="entry name" value="IPPT"/>
    <property type="match status" value="1"/>
</dbReference>
<dbReference type="EC" id="2.5.1.75" evidence="10"/>
<comment type="subunit">
    <text evidence="10">Monomer.</text>
</comment>
<comment type="function">
    <text evidence="2 10 12">Catalyzes the transfer of a dimethylallyl group onto the adenine at position 37 in tRNAs that read codons beginning with uridine, leading to the formation of N6-(dimethylallyl)adenosine (i(6)A).</text>
</comment>
<dbReference type="GO" id="GO:0052381">
    <property type="term" value="F:tRNA dimethylallyltransferase activity"/>
    <property type="evidence" value="ECO:0007669"/>
    <property type="project" value="UniProtKB-UniRule"/>
</dbReference>
<dbReference type="HAMAP" id="MF_00185">
    <property type="entry name" value="IPP_trans"/>
    <property type="match status" value="1"/>
</dbReference>
<evidence type="ECO:0000256" key="11">
    <source>
        <dbReference type="RuleBase" id="RU003783"/>
    </source>
</evidence>
<comment type="caution">
    <text evidence="14">The sequence shown here is derived from an EMBL/GenBank/DDBJ whole genome shotgun (WGS) entry which is preliminary data.</text>
</comment>
<dbReference type="SUPFAM" id="SSF52540">
    <property type="entry name" value="P-loop containing nucleoside triphosphate hydrolases"/>
    <property type="match status" value="1"/>
</dbReference>
<protein>
    <recommendedName>
        <fullName evidence="10">tRNA dimethylallyltransferase</fullName>
        <ecNumber evidence="10">2.5.1.75</ecNumber>
    </recommendedName>
    <alternativeName>
        <fullName evidence="10">Dimethylallyl diphosphate:tRNA dimethylallyltransferase</fullName>
        <shortName evidence="10">DMAPP:tRNA dimethylallyltransferase</shortName>
        <shortName evidence="10">DMATase</shortName>
    </alternativeName>
    <alternativeName>
        <fullName evidence="10">Isopentenyl-diphosphate:tRNA isopentenyltransferase</fullName>
        <shortName evidence="10">IPP transferase</shortName>
        <shortName evidence="10">IPPT</shortName>
        <shortName evidence="10">IPTase</shortName>
    </alternativeName>
</protein>
<evidence type="ECO:0000256" key="5">
    <source>
        <dbReference type="ARBA" id="ARBA00022694"/>
    </source>
</evidence>
<evidence type="ECO:0000256" key="7">
    <source>
        <dbReference type="ARBA" id="ARBA00022840"/>
    </source>
</evidence>
<feature type="binding site" evidence="10">
    <location>
        <begin position="13"/>
        <end position="18"/>
    </location>
    <ligand>
        <name>substrate</name>
    </ligand>
</feature>
<evidence type="ECO:0000256" key="4">
    <source>
        <dbReference type="ARBA" id="ARBA00022679"/>
    </source>
</evidence>
<evidence type="ECO:0000256" key="1">
    <source>
        <dbReference type="ARBA" id="ARBA00001946"/>
    </source>
</evidence>
<dbReference type="EMBL" id="MEZT01000027">
    <property type="protein sequence ID" value="OGD56135.1"/>
    <property type="molecule type" value="Genomic_DNA"/>
</dbReference>
<keyword evidence="7 10" id="KW-0067">ATP-binding</keyword>
<dbReference type="GO" id="GO:0005524">
    <property type="term" value="F:ATP binding"/>
    <property type="evidence" value="ECO:0007669"/>
    <property type="project" value="UniProtKB-UniRule"/>
</dbReference>
<name>A0A1F5DM07_9BACT</name>
<dbReference type="Gene3D" id="1.10.20.140">
    <property type="match status" value="1"/>
</dbReference>
<dbReference type="GO" id="GO:0006400">
    <property type="term" value="P:tRNA modification"/>
    <property type="evidence" value="ECO:0007669"/>
    <property type="project" value="TreeGrafter"/>
</dbReference>
<feature type="site" description="Interaction with substrate tRNA" evidence="10">
    <location>
        <position position="121"/>
    </location>
</feature>
<dbReference type="NCBIfam" id="TIGR00174">
    <property type="entry name" value="miaA"/>
    <property type="match status" value="1"/>
</dbReference>
<feature type="region of interest" description="Interaction with substrate tRNA" evidence="10">
    <location>
        <begin position="36"/>
        <end position="39"/>
    </location>
</feature>
<keyword evidence="5 10" id="KW-0819">tRNA processing</keyword>
<keyword evidence="8 10" id="KW-0460">Magnesium</keyword>
<sequence length="307" mass="34929">MKNNKIIAIVGPTGSGKTAWAKILARKFNGQVISCDSRQIYRGMDIGTGKDKSFQQGLIDIATPDKIYSVKDYQEAANKTINQYLGMKALPMLVGGTGLYLEAVLYGYVIPGLKMESLELRKKLEKLSNSELLAQLKKIDPKSAIKIDSKNHRRLIRALEVSILSKKPFSAQKKKRKPKFDALIIGIDTDRETLYAKIDARIEQMIKKGLVEEVRDLTKKYPKDLPALNTIGYKEIVDYISANEIPRQAKLGHLQGKQTLKEAVQKIKFNTHAYVRRQETWFRHDKNVKWVKNISQAEKLIKKFLAK</sequence>
<dbReference type="AlphaFoldDB" id="A0A1F5DM07"/>
<evidence type="ECO:0000256" key="8">
    <source>
        <dbReference type="ARBA" id="ARBA00022842"/>
    </source>
</evidence>
<dbReference type="Gene3D" id="3.40.50.300">
    <property type="entry name" value="P-loop containing nucleotide triphosphate hydrolases"/>
    <property type="match status" value="1"/>
</dbReference>
<dbReference type="InterPro" id="IPR018022">
    <property type="entry name" value="IPT"/>
</dbReference>
<dbReference type="InterPro" id="IPR039657">
    <property type="entry name" value="Dimethylallyltransferase"/>
</dbReference>
<keyword evidence="6 10" id="KW-0547">Nucleotide-binding</keyword>
<feature type="site" description="Interaction with substrate tRNA" evidence="10">
    <location>
        <position position="97"/>
    </location>
</feature>
<evidence type="ECO:0000256" key="9">
    <source>
        <dbReference type="ARBA" id="ARBA00049563"/>
    </source>
</evidence>
<dbReference type="InterPro" id="IPR027417">
    <property type="entry name" value="P-loop_NTPase"/>
</dbReference>
<dbReference type="Proteomes" id="UP000178764">
    <property type="component" value="Unassembled WGS sequence"/>
</dbReference>
<evidence type="ECO:0000256" key="13">
    <source>
        <dbReference type="RuleBase" id="RU003785"/>
    </source>
</evidence>
<comment type="similarity">
    <text evidence="3 10 13">Belongs to the IPP transferase family.</text>
</comment>
<evidence type="ECO:0000256" key="2">
    <source>
        <dbReference type="ARBA" id="ARBA00003213"/>
    </source>
</evidence>
<evidence type="ECO:0000256" key="6">
    <source>
        <dbReference type="ARBA" id="ARBA00022741"/>
    </source>
</evidence>
<comment type="cofactor">
    <cofactor evidence="1 10">
        <name>Mg(2+)</name>
        <dbReference type="ChEBI" id="CHEBI:18420"/>
    </cofactor>
</comment>
<gene>
    <name evidence="10" type="primary">miaA</name>
    <name evidence="14" type="ORF">A2V71_00085</name>
</gene>
<proteinExistence type="inferred from homology"/>
<feature type="binding site" evidence="10">
    <location>
        <begin position="11"/>
        <end position="18"/>
    </location>
    <ligand>
        <name>ATP</name>
        <dbReference type="ChEBI" id="CHEBI:30616"/>
    </ligand>
</feature>
<evidence type="ECO:0000256" key="3">
    <source>
        <dbReference type="ARBA" id="ARBA00005842"/>
    </source>
</evidence>
<comment type="catalytic activity">
    <reaction evidence="9 10 11">
        <text>adenosine(37) in tRNA + dimethylallyl diphosphate = N(6)-dimethylallyladenosine(37) in tRNA + diphosphate</text>
        <dbReference type="Rhea" id="RHEA:26482"/>
        <dbReference type="Rhea" id="RHEA-COMP:10162"/>
        <dbReference type="Rhea" id="RHEA-COMP:10375"/>
        <dbReference type="ChEBI" id="CHEBI:33019"/>
        <dbReference type="ChEBI" id="CHEBI:57623"/>
        <dbReference type="ChEBI" id="CHEBI:74411"/>
        <dbReference type="ChEBI" id="CHEBI:74415"/>
        <dbReference type="EC" id="2.5.1.75"/>
    </reaction>
</comment>
<comment type="caution">
    <text evidence="10">Lacks conserved residue(s) required for the propagation of feature annotation.</text>
</comment>